<dbReference type="InterPro" id="IPR036388">
    <property type="entry name" value="WH-like_DNA-bd_sf"/>
</dbReference>
<dbReference type="GO" id="GO:0032266">
    <property type="term" value="F:phosphatidylinositol-3-phosphate binding"/>
    <property type="evidence" value="ECO:0007669"/>
    <property type="project" value="UniProtKB-UniRule"/>
</dbReference>
<comment type="caution">
    <text evidence="12">The sequence shown here is derived from an EMBL/GenBank/DDBJ whole genome shotgun (WGS) entry which is preliminary data.</text>
</comment>
<dbReference type="GO" id="GO:0043328">
    <property type="term" value="P:protein transport to vacuole involved in ubiquitin-dependent protein catabolic process via the multivesicular body sorting pathway"/>
    <property type="evidence" value="ECO:0007669"/>
    <property type="project" value="UniProtKB-UniRule"/>
</dbReference>
<dbReference type="SMART" id="SM00547">
    <property type="entry name" value="ZnF_RBZ"/>
    <property type="match status" value="2"/>
</dbReference>
<dbReference type="Gene3D" id="1.10.10.10">
    <property type="entry name" value="Winged helix-like DNA-binding domain superfamily/Winged helix DNA-binding domain"/>
    <property type="match status" value="2"/>
</dbReference>
<evidence type="ECO:0000256" key="9">
    <source>
        <dbReference type="RuleBase" id="RU367095"/>
    </source>
</evidence>
<dbReference type="FunFam" id="1.10.10.10:FF:000527">
    <property type="entry name" value="Vacuolar protein sorting protein (Vps36), putative"/>
    <property type="match status" value="1"/>
</dbReference>
<protein>
    <recommendedName>
        <fullName evidence="9">Vacuolar protein-sorting-associated protein 36</fullName>
    </recommendedName>
    <alternativeName>
        <fullName evidence="9">ESCRT-II complex subunit VPS36</fullName>
    </alternativeName>
</protein>
<reference evidence="13" key="1">
    <citation type="submission" date="2017-03" db="EMBL/GenBank/DDBJ databases">
        <title>Genomes of endolithic fungi from Antarctica.</title>
        <authorList>
            <person name="Coleine C."/>
            <person name="Masonjones S."/>
            <person name="Stajich J.E."/>
        </authorList>
    </citation>
    <scope>NUCLEOTIDE SEQUENCE [LARGE SCALE GENOMIC DNA]</scope>
    <source>
        <strain evidence="13">CCFEE 5527</strain>
    </source>
</reference>
<dbReference type="InterPro" id="IPR036390">
    <property type="entry name" value="WH_DNA-bd_sf"/>
</dbReference>
<dbReference type="PANTHER" id="PTHR13128">
    <property type="entry name" value="VACUOLAR PROTEIN-SORTING-ASSOCIATED PROTEIN 36"/>
    <property type="match status" value="1"/>
</dbReference>
<dbReference type="GO" id="GO:0008270">
    <property type="term" value="F:zinc ion binding"/>
    <property type="evidence" value="ECO:0007669"/>
    <property type="project" value="UniProtKB-KW"/>
</dbReference>
<dbReference type="PROSITE" id="PS51495">
    <property type="entry name" value="GLUE"/>
    <property type="match status" value="1"/>
</dbReference>
<dbReference type="Gene3D" id="6.10.140.260">
    <property type="match status" value="1"/>
</dbReference>
<dbReference type="InterPro" id="IPR011993">
    <property type="entry name" value="PH-like_dom_sf"/>
</dbReference>
<evidence type="ECO:0000313" key="12">
    <source>
        <dbReference type="EMBL" id="OQO05564.1"/>
    </source>
</evidence>
<dbReference type="STRING" id="1507870.A0A1V8T2N2"/>
<dbReference type="GO" id="GO:0031902">
    <property type="term" value="C:late endosome membrane"/>
    <property type="evidence" value="ECO:0007669"/>
    <property type="project" value="UniProtKB-UniRule"/>
</dbReference>
<dbReference type="InterPro" id="IPR001876">
    <property type="entry name" value="Znf_RanBP2"/>
</dbReference>
<dbReference type="Pfam" id="PF16988">
    <property type="entry name" value="Vps36-NZF-N"/>
    <property type="match status" value="1"/>
</dbReference>
<dbReference type="PROSITE" id="PS00202">
    <property type="entry name" value="RUBREDOXIN"/>
    <property type="match status" value="1"/>
</dbReference>
<dbReference type="InterPro" id="IPR021648">
    <property type="entry name" value="GLUE_dom"/>
</dbReference>
<organism evidence="12 13">
    <name type="scientific">Cryoendolithus antarcticus</name>
    <dbReference type="NCBI Taxonomy" id="1507870"/>
    <lineage>
        <taxon>Eukaryota</taxon>
        <taxon>Fungi</taxon>
        <taxon>Dikarya</taxon>
        <taxon>Ascomycota</taxon>
        <taxon>Pezizomycotina</taxon>
        <taxon>Dothideomycetes</taxon>
        <taxon>Dothideomycetidae</taxon>
        <taxon>Cladosporiales</taxon>
        <taxon>Cladosporiaceae</taxon>
        <taxon>Cryoendolithus</taxon>
    </lineage>
</organism>
<evidence type="ECO:0000256" key="5">
    <source>
        <dbReference type="ARBA" id="ARBA00022771"/>
    </source>
</evidence>
<keyword evidence="2 9" id="KW-0813">Transport</keyword>
<evidence type="ECO:0000256" key="4">
    <source>
        <dbReference type="ARBA" id="ARBA00022753"/>
    </source>
</evidence>
<keyword evidence="5" id="KW-0863">Zinc-finger</keyword>
<dbReference type="Pfam" id="PF04157">
    <property type="entry name" value="EAP30"/>
    <property type="match status" value="1"/>
</dbReference>
<dbReference type="GO" id="GO:0043130">
    <property type="term" value="F:ubiquitin binding"/>
    <property type="evidence" value="ECO:0007669"/>
    <property type="project" value="UniProtKB-UniRule"/>
</dbReference>
<keyword evidence="13" id="KW-1185">Reference proteome</keyword>
<comment type="subcellular location">
    <subcellularLocation>
        <location evidence="9">Cytoplasm</location>
    </subcellularLocation>
    <subcellularLocation>
        <location evidence="9">Endosome</location>
    </subcellularLocation>
</comment>
<evidence type="ECO:0000256" key="10">
    <source>
        <dbReference type="SAM" id="MobiDB-lite"/>
    </source>
</evidence>
<dbReference type="GO" id="GO:0000814">
    <property type="term" value="C:ESCRT II complex"/>
    <property type="evidence" value="ECO:0007669"/>
    <property type="project" value="UniProtKB-UniRule"/>
</dbReference>
<dbReference type="Gene3D" id="2.30.30.380">
    <property type="entry name" value="Zn-finger domain of Sec23/24"/>
    <property type="match status" value="1"/>
</dbReference>
<dbReference type="InterPro" id="IPR036443">
    <property type="entry name" value="Znf_RanBP2_sf"/>
</dbReference>
<keyword evidence="7 9" id="KW-0653">Protein transport</keyword>
<keyword evidence="4 9" id="KW-0967">Endosome</keyword>
<dbReference type="InParanoid" id="A0A1V8T2N2"/>
<evidence type="ECO:0000256" key="3">
    <source>
        <dbReference type="ARBA" id="ARBA00022723"/>
    </source>
</evidence>
<dbReference type="FunCoup" id="A0A1V8T2N2">
    <property type="interactions" value="121"/>
</dbReference>
<evidence type="ECO:0000256" key="7">
    <source>
        <dbReference type="ARBA" id="ARBA00022927"/>
    </source>
</evidence>
<evidence type="ECO:0000256" key="6">
    <source>
        <dbReference type="ARBA" id="ARBA00022833"/>
    </source>
</evidence>
<dbReference type="SUPFAM" id="SSF90209">
    <property type="entry name" value="Ran binding protein zinc finger-like"/>
    <property type="match status" value="1"/>
</dbReference>
<accession>A0A1V8T2N2</accession>
<keyword evidence="9" id="KW-0963">Cytoplasm</keyword>
<dbReference type="InterPro" id="IPR031558">
    <property type="entry name" value="Vps36-NZF-N"/>
</dbReference>
<dbReference type="Gene3D" id="2.30.29.30">
    <property type="entry name" value="Pleckstrin-homology domain (PH domain)/Phosphotyrosine-binding domain (PTB)"/>
    <property type="match status" value="2"/>
</dbReference>
<dbReference type="PANTHER" id="PTHR13128:SF12">
    <property type="entry name" value="VACUOLAR PROTEIN-SORTING-ASSOCIATED PROTEIN 36"/>
    <property type="match status" value="1"/>
</dbReference>
<feature type="region of interest" description="Disordered" evidence="10">
    <location>
        <begin position="102"/>
        <end position="132"/>
    </location>
</feature>
<dbReference type="EMBL" id="NAJO01000019">
    <property type="protein sequence ID" value="OQO05564.1"/>
    <property type="molecule type" value="Genomic_DNA"/>
</dbReference>
<dbReference type="SUPFAM" id="SSF46785">
    <property type="entry name" value="Winged helix' DNA-binding domain"/>
    <property type="match status" value="1"/>
</dbReference>
<comment type="function">
    <text evidence="9">Component of the ESCRT-II complex (endosomal sorting complex required for transport II), which is required for multivesicular body (MVB) formation and sorting of endosomal cargo proteins into MVBs.</text>
</comment>
<dbReference type="Pfam" id="PF11605">
    <property type="entry name" value="Vps36_ESCRT-II"/>
    <property type="match status" value="1"/>
</dbReference>
<evidence type="ECO:0000313" key="13">
    <source>
        <dbReference type="Proteomes" id="UP000192596"/>
    </source>
</evidence>
<keyword evidence="6" id="KW-0862">Zinc</keyword>
<keyword evidence="8" id="KW-0175">Coiled coil</keyword>
<dbReference type="FunFam" id="1.10.10.10:FF:000165">
    <property type="entry name" value="Vacuolar protein sorting protein (Vps36)"/>
    <property type="match status" value="1"/>
</dbReference>
<dbReference type="OrthoDB" id="271448at2759"/>
<name>A0A1V8T2N2_9PEZI</name>
<comment type="similarity">
    <text evidence="1 9">Belongs to the VPS36 family.</text>
</comment>
<evidence type="ECO:0000256" key="8">
    <source>
        <dbReference type="ARBA" id="ARBA00023054"/>
    </source>
</evidence>
<evidence type="ECO:0000256" key="1">
    <source>
        <dbReference type="ARBA" id="ARBA00009697"/>
    </source>
</evidence>
<proteinExistence type="inferred from homology"/>
<comment type="subunit">
    <text evidence="9">Component of the endosomal sorting complex required for transport II (ESCRT-II).</text>
</comment>
<evidence type="ECO:0000259" key="11">
    <source>
        <dbReference type="PROSITE" id="PS51495"/>
    </source>
</evidence>
<sequence>MFLRQLDLTPALRPSLYDDESLLFVQDAVGLYEGKFKIANYQNGHVYLTSHRICYVDNTEPRQYSVAVNLKDVDHTEFYAGFLKSSAKITLFPKTPKNGLRSPVPKYASPSDALVRPGNSPARSHAPSPAPAPARDINATWICPICGFSNAVPANFDPATANQHTKLPACQACGIPPPLVHMVKAAIAAISNRPAYSSPKSSALSDGNNGRGSFDVPSVSTSDEIICPRCTFGNHASLSTCEICGASLTAMNIRRSQLIGDSIARPESPGPSLGGESIVGSDTIETIKFSFRAGGEKAMLERLNEALVQRKWLLQSAPPIPKPGMVNNGGIGSDPYSAPPPPQRVVGIAGLERRGAELCKNNQTVIGSAFEDLEALMTSAKEVIAMAEQFRSQSASSDSITPEARALLTDSASALGLSTTRDMLGTGSSSETLYLTELARNLAEFLTDDRRGVLRREGGIISLVDLWAVFNRLRNGIELVSPLDFEKAANMWETLHLPIRLRQFKSGLLVVQDRSRTDEKTIAALLSWLRQPIPPQLSSDGFEQLPPAVPAGLGFGHGATAQETAERFSWSVGVATEELDMAEDTGALCRDQCLDGTRFWENCFEDFVVALGLKVPSAASVEQMESDQIMKNLESMEF</sequence>
<dbReference type="SUPFAM" id="SSF50729">
    <property type="entry name" value="PH domain-like"/>
    <property type="match status" value="1"/>
</dbReference>
<dbReference type="InterPro" id="IPR040608">
    <property type="entry name" value="Snf8/Vps36"/>
</dbReference>
<dbReference type="InterPro" id="IPR018527">
    <property type="entry name" value="Rubredoxin_Fe_BS"/>
</dbReference>
<dbReference type="InterPro" id="IPR037855">
    <property type="entry name" value="Vps36"/>
</dbReference>
<dbReference type="AlphaFoldDB" id="A0A1V8T2N2"/>
<dbReference type="Proteomes" id="UP000192596">
    <property type="component" value="Unassembled WGS sequence"/>
</dbReference>
<gene>
    <name evidence="12" type="ORF">B0A48_09334</name>
</gene>
<feature type="domain" description="GLUE N-terminal" evidence="11">
    <location>
        <begin position="6"/>
        <end position="319"/>
    </location>
</feature>
<evidence type="ECO:0000256" key="2">
    <source>
        <dbReference type="ARBA" id="ARBA00022448"/>
    </source>
</evidence>
<keyword evidence="3" id="KW-0479">Metal-binding</keyword>